<dbReference type="AlphaFoldDB" id="A0A8J5TDB2"/>
<dbReference type="Proteomes" id="UP000729402">
    <property type="component" value="Unassembled WGS sequence"/>
</dbReference>
<protein>
    <submittedName>
        <fullName evidence="2">Uncharacterized protein</fullName>
    </submittedName>
</protein>
<reference evidence="2" key="2">
    <citation type="submission" date="2021-02" db="EMBL/GenBank/DDBJ databases">
        <authorList>
            <person name="Kimball J.A."/>
            <person name="Haas M.W."/>
            <person name="Macchietto M."/>
            <person name="Kono T."/>
            <person name="Duquette J."/>
            <person name="Shao M."/>
        </authorList>
    </citation>
    <scope>NUCLEOTIDE SEQUENCE</scope>
    <source>
        <tissue evidence="2">Fresh leaf tissue</tissue>
    </source>
</reference>
<sequence length="97" mass="10249">MNGPGGHMYPNPIFVQPPPSLPPQLPPPPLSLFTAPRAGSPHGRIVRRGPICASVRLARAAASTLKRRPGRLAPSRRNPAQSHRAGQRRSGGVALSV</sequence>
<keyword evidence="3" id="KW-1185">Reference proteome</keyword>
<feature type="compositionally biased region" description="Pro residues" evidence="1">
    <location>
        <begin position="15"/>
        <end position="30"/>
    </location>
</feature>
<organism evidence="2 3">
    <name type="scientific">Zizania palustris</name>
    <name type="common">Northern wild rice</name>
    <dbReference type="NCBI Taxonomy" id="103762"/>
    <lineage>
        <taxon>Eukaryota</taxon>
        <taxon>Viridiplantae</taxon>
        <taxon>Streptophyta</taxon>
        <taxon>Embryophyta</taxon>
        <taxon>Tracheophyta</taxon>
        <taxon>Spermatophyta</taxon>
        <taxon>Magnoliopsida</taxon>
        <taxon>Liliopsida</taxon>
        <taxon>Poales</taxon>
        <taxon>Poaceae</taxon>
        <taxon>BOP clade</taxon>
        <taxon>Oryzoideae</taxon>
        <taxon>Oryzeae</taxon>
        <taxon>Zizaniinae</taxon>
        <taxon>Zizania</taxon>
    </lineage>
</organism>
<evidence type="ECO:0000313" key="2">
    <source>
        <dbReference type="EMBL" id="KAG8072651.1"/>
    </source>
</evidence>
<feature type="region of interest" description="Disordered" evidence="1">
    <location>
        <begin position="1"/>
        <end position="45"/>
    </location>
</feature>
<accession>A0A8J5TDB2</accession>
<gene>
    <name evidence="2" type="ORF">GUJ93_ZPchr0006g44904</name>
</gene>
<evidence type="ECO:0000256" key="1">
    <source>
        <dbReference type="SAM" id="MobiDB-lite"/>
    </source>
</evidence>
<proteinExistence type="predicted"/>
<dbReference type="EMBL" id="JAAALK010000283">
    <property type="protein sequence ID" value="KAG8072651.1"/>
    <property type="molecule type" value="Genomic_DNA"/>
</dbReference>
<reference evidence="2" key="1">
    <citation type="journal article" date="2021" name="bioRxiv">
        <title>Whole Genome Assembly and Annotation of Northern Wild Rice, Zizania palustris L., Supports a Whole Genome Duplication in the Zizania Genus.</title>
        <authorList>
            <person name="Haas M."/>
            <person name="Kono T."/>
            <person name="Macchietto M."/>
            <person name="Millas R."/>
            <person name="McGilp L."/>
            <person name="Shao M."/>
            <person name="Duquette J."/>
            <person name="Hirsch C.N."/>
            <person name="Kimball J."/>
        </authorList>
    </citation>
    <scope>NUCLEOTIDE SEQUENCE</scope>
    <source>
        <tissue evidence="2">Fresh leaf tissue</tissue>
    </source>
</reference>
<evidence type="ECO:0000313" key="3">
    <source>
        <dbReference type="Proteomes" id="UP000729402"/>
    </source>
</evidence>
<comment type="caution">
    <text evidence="2">The sequence shown here is derived from an EMBL/GenBank/DDBJ whole genome shotgun (WGS) entry which is preliminary data.</text>
</comment>
<feature type="region of interest" description="Disordered" evidence="1">
    <location>
        <begin position="62"/>
        <end position="97"/>
    </location>
</feature>
<name>A0A8J5TDB2_ZIZPA</name>